<comment type="caution">
    <text evidence="9">The sequence shown here is derived from an EMBL/GenBank/DDBJ whole genome shotgun (WGS) entry which is preliminary data.</text>
</comment>
<keyword evidence="7" id="KW-0472">Membrane</keyword>
<dbReference type="AlphaFoldDB" id="A0AAD8M1E9"/>
<comment type="function">
    <text evidence="8">Essential component of the vacuolar proton pump (V-ATPase), a multimeric enzyme that catalyzes the translocation of protons across the membranes. Required for assembly and activity of the V-ATPase.</text>
</comment>
<evidence type="ECO:0000256" key="2">
    <source>
        <dbReference type="ARBA" id="ARBA00009904"/>
    </source>
</evidence>
<dbReference type="Pfam" id="PF01496">
    <property type="entry name" value="V_ATPase_I"/>
    <property type="match status" value="1"/>
</dbReference>
<dbReference type="Proteomes" id="UP001237642">
    <property type="component" value="Unassembled WGS sequence"/>
</dbReference>
<gene>
    <name evidence="9" type="ORF">POM88_049283</name>
</gene>
<reference evidence="9" key="1">
    <citation type="submission" date="2023-02" db="EMBL/GenBank/DDBJ databases">
        <title>Genome of toxic invasive species Heracleum sosnowskyi carries increased number of genes despite the absence of recent whole-genome duplications.</title>
        <authorList>
            <person name="Schelkunov M."/>
            <person name="Shtratnikova V."/>
            <person name="Makarenko M."/>
            <person name="Klepikova A."/>
            <person name="Omelchenko D."/>
            <person name="Novikova G."/>
            <person name="Obukhova E."/>
            <person name="Bogdanov V."/>
            <person name="Penin A."/>
            <person name="Logacheva M."/>
        </authorList>
    </citation>
    <scope>NUCLEOTIDE SEQUENCE</scope>
    <source>
        <strain evidence="9">Hsosn_3</strain>
        <tissue evidence="9">Leaf</tissue>
    </source>
</reference>
<dbReference type="GO" id="GO:0051117">
    <property type="term" value="F:ATPase binding"/>
    <property type="evidence" value="ECO:0007669"/>
    <property type="project" value="TreeGrafter"/>
</dbReference>
<sequence>MLLPKPFLLKLQHNNRQHAQSYVTLADESLQSEINHDSDAQEEFMFSEDFVHQLIHTIEFVLGAVSNTASYTFVFGPSDASIYGFEKIHLLCRDYLSPFNIIVNYPHMVVMGTGLAFGFLVPIGGDNQQDQTTSEQPFLISSQSPCSDFSKYEELAAKWIQKGYTCTIRFSWEL</sequence>
<comment type="similarity">
    <text evidence="2 8">Belongs to the V-ATPase 116 kDa subunit family.</text>
</comment>
<evidence type="ECO:0000256" key="1">
    <source>
        <dbReference type="ARBA" id="ARBA00004141"/>
    </source>
</evidence>
<dbReference type="EMBL" id="JAUIZM010000011">
    <property type="protein sequence ID" value="KAK1356027.1"/>
    <property type="molecule type" value="Genomic_DNA"/>
</dbReference>
<dbReference type="GO" id="GO:0033179">
    <property type="term" value="C:proton-transporting V-type ATPase, V0 domain"/>
    <property type="evidence" value="ECO:0007669"/>
    <property type="project" value="InterPro"/>
</dbReference>
<dbReference type="InterPro" id="IPR002490">
    <property type="entry name" value="V-ATPase_116kDa_su"/>
</dbReference>
<dbReference type="PANTHER" id="PTHR11629:SF112">
    <property type="entry name" value="V-TYPE PROTON ATPASE SUBUNIT A3"/>
    <property type="match status" value="1"/>
</dbReference>
<keyword evidence="5" id="KW-1133">Transmembrane helix</keyword>
<dbReference type="PANTHER" id="PTHR11629">
    <property type="entry name" value="VACUOLAR PROTON ATPASES"/>
    <property type="match status" value="1"/>
</dbReference>
<keyword evidence="3 8" id="KW-0813">Transport</keyword>
<dbReference type="GO" id="GO:0046961">
    <property type="term" value="F:proton-transporting ATPase activity, rotational mechanism"/>
    <property type="evidence" value="ECO:0007669"/>
    <property type="project" value="InterPro"/>
</dbReference>
<evidence type="ECO:0000256" key="3">
    <source>
        <dbReference type="ARBA" id="ARBA00022448"/>
    </source>
</evidence>
<evidence type="ECO:0000313" key="9">
    <source>
        <dbReference type="EMBL" id="KAK1356027.1"/>
    </source>
</evidence>
<organism evidence="9 10">
    <name type="scientific">Heracleum sosnowskyi</name>
    <dbReference type="NCBI Taxonomy" id="360622"/>
    <lineage>
        <taxon>Eukaryota</taxon>
        <taxon>Viridiplantae</taxon>
        <taxon>Streptophyta</taxon>
        <taxon>Embryophyta</taxon>
        <taxon>Tracheophyta</taxon>
        <taxon>Spermatophyta</taxon>
        <taxon>Magnoliopsida</taxon>
        <taxon>eudicotyledons</taxon>
        <taxon>Gunneridae</taxon>
        <taxon>Pentapetalae</taxon>
        <taxon>asterids</taxon>
        <taxon>campanulids</taxon>
        <taxon>Apiales</taxon>
        <taxon>Apiaceae</taxon>
        <taxon>Apioideae</taxon>
        <taxon>apioid superclade</taxon>
        <taxon>Tordylieae</taxon>
        <taxon>Tordyliinae</taxon>
        <taxon>Heracleum</taxon>
    </lineage>
</organism>
<keyword evidence="6 8" id="KW-0406">Ion transport</keyword>
<accession>A0AAD8M1E9</accession>
<protein>
    <recommendedName>
        <fullName evidence="8">V-type proton ATPase subunit a</fullName>
    </recommendedName>
</protein>
<evidence type="ECO:0000313" key="10">
    <source>
        <dbReference type="Proteomes" id="UP001237642"/>
    </source>
</evidence>
<keyword evidence="4" id="KW-0812">Transmembrane</keyword>
<proteinExistence type="inferred from homology"/>
<keyword evidence="10" id="KW-1185">Reference proteome</keyword>
<name>A0AAD8M1E9_9APIA</name>
<evidence type="ECO:0000256" key="5">
    <source>
        <dbReference type="ARBA" id="ARBA00022989"/>
    </source>
</evidence>
<evidence type="ECO:0000256" key="7">
    <source>
        <dbReference type="ARBA" id="ARBA00023136"/>
    </source>
</evidence>
<keyword evidence="8" id="KW-0375">Hydrogen ion transport</keyword>
<evidence type="ECO:0000256" key="4">
    <source>
        <dbReference type="ARBA" id="ARBA00022692"/>
    </source>
</evidence>
<evidence type="ECO:0000256" key="8">
    <source>
        <dbReference type="RuleBase" id="RU361189"/>
    </source>
</evidence>
<evidence type="ECO:0000256" key="6">
    <source>
        <dbReference type="ARBA" id="ARBA00023065"/>
    </source>
</evidence>
<dbReference type="GO" id="GO:0007035">
    <property type="term" value="P:vacuolar acidification"/>
    <property type="evidence" value="ECO:0007669"/>
    <property type="project" value="TreeGrafter"/>
</dbReference>
<comment type="subcellular location">
    <subcellularLocation>
        <location evidence="1">Membrane</location>
        <topology evidence="1">Multi-pass membrane protein</topology>
    </subcellularLocation>
</comment>
<dbReference type="GO" id="GO:0016471">
    <property type="term" value="C:vacuolar proton-transporting V-type ATPase complex"/>
    <property type="evidence" value="ECO:0007669"/>
    <property type="project" value="TreeGrafter"/>
</dbReference>
<reference evidence="9" key="2">
    <citation type="submission" date="2023-05" db="EMBL/GenBank/DDBJ databases">
        <authorList>
            <person name="Schelkunov M.I."/>
        </authorList>
    </citation>
    <scope>NUCLEOTIDE SEQUENCE</scope>
    <source>
        <strain evidence="9">Hsosn_3</strain>
        <tissue evidence="9">Leaf</tissue>
    </source>
</reference>